<sequence>MPPLHVVQVQPEGPVYVVTGSDGTQKRAHVLERTDDRCFVHYIGEDKRLDAWVPESCCIPEQDPRFPNDPEGASTTAGRKRKRGHGGRDRSASPGHAEHDMNGHGSSEAGTSSQPNDYHLQLAAQQPEEVVLTEEEYDLEQHKKITAKRNFEDVYFGDYKIKTWYYSPYPLVDFDFEENQALSAAYSKLAHPGSAPVPRATGGGRSRARASDLFAGLLNRPHGAELPNLWVCDRCLKYFSDGVPWEIHKRGCTMDHPPGQYVYKRGAHAIRELDGATQRLYCQNLSLFGKLFIDVKTLYFDLDNCTFWFLLFYVLTDSDSSREHIIGFFSKEKASFDDYNLACIMTLPQYQRKGYGMLMIEFSYELSRRAKKVGSPERPLSDLGLRSYLAYWVATLIRFFRHVLSTLPPGSDGLIVKNKGNFPDLRASTPGEVVDPNYEPGKRKKARSIPPVDAPRTMFDEMDDEVFLNREFETVMEKDGSAKTHVNIRCTLTDIARACNLRVEDTAFALNECGLLMKRLAKERKMASSSSSRSGSEGANGRGVSEGLNGTVEKEGAIHINGSDGDGEMETIVITRELVEMVAQERNVKKMCIDLRYVCIGTPPKLD</sequence>
<dbReference type="HOGENOM" id="CLU_011815_7_1_1"/>
<dbReference type="GO" id="GO:0035267">
    <property type="term" value="C:NuA4 histone acetyltransferase complex"/>
    <property type="evidence" value="ECO:0007669"/>
    <property type="project" value="TreeGrafter"/>
</dbReference>
<keyword evidence="8" id="KW-0007">Acetylation</keyword>
<dbReference type="VEuPathDB" id="FungiDB:CC1G_04370"/>
<dbReference type="SUPFAM" id="SSF54160">
    <property type="entry name" value="Chromo domain-like"/>
    <property type="match status" value="1"/>
</dbReference>
<comment type="similarity">
    <text evidence="2">Belongs to the MYST (SAS/MOZ) family.</text>
</comment>
<feature type="region of interest" description="Disordered" evidence="14">
    <location>
        <begin position="60"/>
        <end position="115"/>
    </location>
</feature>
<dbReference type="Pfam" id="PF11717">
    <property type="entry name" value="Tudor-knot"/>
    <property type="match status" value="1"/>
</dbReference>
<evidence type="ECO:0000256" key="1">
    <source>
        <dbReference type="ARBA" id="ARBA00004123"/>
    </source>
</evidence>
<dbReference type="OrthoDB" id="787137at2759"/>
<keyword evidence="5" id="KW-0479">Metal-binding</keyword>
<protein>
    <recommendedName>
        <fullName evidence="3">histone acetyltransferase</fullName>
        <ecNumber evidence="3">2.3.1.48</ecNumber>
    </recommendedName>
</protein>
<feature type="compositionally biased region" description="Polar residues" evidence="14">
    <location>
        <begin position="104"/>
        <end position="115"/>
    </location>
</feature>
<dbReference type="Gene3D" id="3.40.630.30">
    <property type="match status" value="1"/>
</dbReference>
<keyword evidence="10" id="KW-0804">Transcription</keyword>
<dbReference type="KEGG" id="cci:CC1G_04370"/>
<comment type="caution">
    <text evidence="16">The sequence shown here is derived from an EMBL/GenBank/DDBJ whole genome shotgun (WGS) entry which is preliminary data.</text>
</comment>
<dbReference type="Gene3D" id="1.10.10.10">
    <property type="entry name" value="Winged helix-like DNA-binding domain superfamily/Winged helix DNA-binding domain"/>
    <property type="match status" value="1"/>
</dbReference>
<keyword evidence="17" id="KW-1185">Reference proteome</keyword>
<organism evidence="16 17">
    <name type="scientific">Coprinopsis cinerea (strain Okayama-7 / 130 / ATCC MYA-4618 / FGSC 9003)</name>
    <name type="common">Inky cap fungus</name>
    <name type="synonym">Hormographiella aspergillata</name>
    <dbReference type="NCBI Taxonomy" id="240176"/>
    <lineage>
        <taxon>Eukaryota</taxon>
        <taxon>Fungi</taxon>
        <taxon>Dikarya</taxon>
        <taxon>Basidiomycota</taxon>
        <taxon>Agaricomycotina</taxon>
        <taxon>Agaricomycetes</taxon>
        <taxon>Agaricomycetidae</taxon>
        <taxon>Agaricales</taxon>
        <taxon>Agaricineae</taxon>
        <taxon>Psathyrellaceae</taxon>
        <taxon>Coprinopsis</taxon>
    </lineage>
</organism>
<evidence type="ECO:0000259" key="15">
    <source>
        <dbReference type="PROSITE" id="PS51726"/>
    </source>
</evidence>
<evidence type="ECO:0000256" key="11">
    <source>
        <dbReference type="ARBA" id="ARBA00023242"/>
    </source>
</evidence>
<dbReference type="SUPFAM" id="SSF55729">
    <property type="entry name" value="Acyl-CoA N-acyltransferases (Nat)"/>
    <property type="match status" value="1"/>
</dbReference>
<evidence type="ECO:0000256" key="14">
    <source>
        <dbReference type="SAM" id="MobiDB-lite"/>
    </source>
</evidence>
<dbReference type="PROSITE" id="PS51726">
    <property type="entry name" value="MYST_HAT"/>
    <property type="match status" value="1"/>
</dbReference>
<keyword evidence="7" id="KW-0862">Zinc</keyword>
<evidence type="ECO:0000256" key="12">
    <source>
        <dbReference type="ARBA" id="ARBA00023315"/>
    </source>
</evidence>
<keyword evidence="9" id="KW-0805">Transcription regulation</keyword>
<dbReference type="OMA" id="FKYMAEG"/>
<feature type="active site" description="Proton donor/acceptor" evidence="13">
    <location>
        <position position="377"/>
    </location>
</feature>
<feature type="region of interest" description="Disordered" evidence="14">
    <location>
        <begin position="526"/>
        <end position="563"/>
    </location>
</feature>
<dbReference type="GO" id="GO:0006355">
    <property type="term" value="P:regulation of DNA-templated transcription"/>
    <property type="evidence" value="ECO:0007669"/>
    <property type="project" value="InterPro"/>
</dbReference>
<dbReference type="PANTHER" id="PTHR10615">
    <property type="entry name" value="HISTONE ACETYLTRANSFERASE"/>
    <property type="match status" value="1"/>
</dbReference>
<evidence type="ECO:0000256" key="2">
    <source>
        <dbReference type="ARBA" id="ARBA00010107"/>
    </source>
</evidence>
<accession>A8N0R7</accession>
<dbReference type="GO" id="GO:0005634">
    <property type="term" value="C:nucleus"/>
    <property type="evidence" value="ECO:0007669"/>
    <property type="project" value="UniProtKB-SubCell"/>
</dbReference>
<dbReference type="GeneID" id="6004821"/>
<evidence type="ECO:0000256" key="7">
    <source>
        <dbReference type="ARBA" id="ARBA00022833"/>
    </source>
</evidence>
<dbReference type="GO" id="GO:0046972">
    <property type="term" value="F:histone H4K16 acetyltransferase activity"/>
    <property type="evidence" value="ECO:0007669"/>
    <property type="project" value="TreeGrafter"/>
</dbReference>
<feature type="compositionally biased region" description="Low complexity" evidence="14">
    <location>
        <begin position="527"/>
        <end position="543"/>
    </location>
</feature>
<name>A8N0R7_COPC7</name>
<proteinExistence type="inferred from homology"/>
<dbReference type="InterPro" id="IPR002717">
    <property type="entry name" value="HAT_MYST-type"/>
</dbReference>
<dbReference type="EC" id="2.3.1.48" evidence="3"/>
<dbReference type="Proteomes" id="UP000001861">
    <property type="component" value="Unassembled WGS sequence"/>
</dbReference>
<dbReference type="InterPro" id="IPR016181">
    <property type="entry name" value="Acyl_CoA_acyltransferase"/>
</dbReference>
<keyword evidence="6" id="KW-0863">Zinc-finger</keyword>
<dbReference type="Pfam" id="PF17772">
    <property type="entry name" value="zf-MYST"/>
    <property type="match status" value="1"/>
</dbReference>
<dbReference type="InterPro" id="IPR025995">
    <property type="entry name" value="Tudor-knot"/>
</dbReference>
<dbReference type="RefSeq" id="XP_001828399.2">
    <property type="nucleotide sequence ID" value="XM_001828347.2"/>
</dbReference>
<dbReference type="EMBL" id="AACS02000001">
    <property type="protein sequence ID" value="EAU93391.2"/>
    <property type="molecule type" value="Genomic_DNA"/>
</dbReference>
<evidence type="ECO:0000313" key="16">
    <source>
        <dbReference type="EMBL" id="EAU93391.2"/>
    </source>
</evidence>
<dbReference type="InterPro" id="IPR040706">
    <property type="entry name" value="Zf-MYST"/>
</dbReference>
<keyword evidence="11" id="KW-0539">Nucleus</keyword>
<evidence type="ECO:0000256" key="8">
    <source>
        <dbReference type="ARBA" id="ARBA00022990"/>
    </source>
</evidence>
<comment type="subcellular location">
    <subcellularLocation>
        <location evidence="1">Nucleus</location>
    </subcellularLocation>
</comment>
<dbReference type="STRING" id="240176.A8N0R7"/>
<evidence type="ECO:0000256" key="3">
    <source>
        <dbReference type="ARBA" id="ARBA00013184"/>
    </source>
</evidence>
<dbReference type="InParanoid" id="A8N0R7"/>
<dbReference type="InterPro" id="IPR036388">
    <property type="entry name" value="WH-like_DNA-bd_sf"/>
</dbReference>
<dbReference type="InterPro" id="IPR016197">
    <property type="entry name" value="Chromo-like_dom_sf"/>
</dbReference>
<dbReference type="PANTHER" id="PTHR10615:SF219">
    <property type="entry name" value="HISTONE ACETYLTRANSFERASE KAT5"/>
    <property type="match status" value="1"/>
</dbReference>
<dbReference type="AlphaFoldDB" id="A8N0R7"/>
<dbReference type="CDD" id="cd04301">
    <property type="entry name" value="NAT_SF"/>
    <property type="match status" value="1"/>
</dbReference>
<evidence type="ECO:0000256" key="6">
    <source>
        <dbReference type="ARBA" id="ARBA00022771"/>
    </source>
</evidence>
<evidence type="ECO:0000256" key="5">
    <source>
        <dbReference type="ARBA" id="ARBA00022723"/>
    </source>
</evidence>
<feature type="compositionally biased region" description="Basic and acidic residues" evidence="14">
    <location>
        <begin position="86"/>
        <end position="102"/>
    </location>
</feature>
<dbReference type="Gene3D" id="3.30.60.60">
    <property type="entry name" value="N-acetyl transferase-like"/>
    <property type="match status" value="1"/>
</dbReference>
<keyword evidence="4" id="KW-0808">Transferase</keyword>
<keyword evidence="12" id="KW-0012">Acyltransferase</keyword>
<reference evidence="16 17" key="1">
    <citation type="journal article" date="2010" name="Proc. Natl. Acad. Sci. U.S.A.">
        <title>Insights into evolution of multicellular fungi from the assembled chromosomes of the mushroom Coprinopsis cinerea (Coprinus cinereus).</title>
        <authorList>
            <person name="Stajich J.E."/>
            <person name="Wilke S.K."/>
            <person name="Ahren D."/>
            <person name="Au C.H."/>
            <person name="Birren B.W."/>
            <person name="Borodovsky M."/>
            <person name="Burns C."/>
            <person name="Canback B."/>
            <person name="Casselton L.A."/>
            <person name="Cheng C.K."/>
            <person name="Deng J."/>
            <person name="Dietrich F.S."/>
            <person name="Fargo D.C."/>
            <person name="Farman M.L."/>
            <person name="Gathman A.C."/>
            <person name="Goldberg J."/>
            <person name="Guigo R."/>
            <person name="Hoegger P.J."/>
            <person name="Hooker J.B."/>
            <person name="Huggins A."/>
            <person name="James T.Y."/>
            <person name="Kamada T."/>
            <person name="Kilaru S."/>
            <person name="Kodira C."/>
            <person name="Kues U."/>
            <person name="Kupfer D."/>
            <person name="Kwan H.S."/>
            <person name="Lomsadze A."/>
            <person name="Li W."/>
            <person name="Lilly W.W."/>
            <person name="Ma L.J."/>
            <person name="Mackey A.J."/>
            <person name="Manning G."/>
            <person name="Martin F."/>
            <person name="Muraguchi H."/>
            <person name="Natvig D.O."/>
            <person name="Palmerini H."/>
            <person name="Ramesh M.A."/>
            <person name="Rehmeyer C.J."/>
            <person name="Roe B.A."/>
            <person name="Shenoy N."/>
            <person name="Stanke M."/>
            <person name="Ter-Hovhannisyan V."/>
            <person name="Tunlid A."/>
            <person name="Velagapudi R."/>
            <person name="Vision T.J."/>
            <person name="Zeng Q."/>
            <person name="Zolan M.E."/>
            <person name="Pukkila P.J."/>
        </authorList>
    </citation>
    <scope>NUCLEOTIDE SEQUENCE [LARGE SCALE GENOMIC DNA]</scope>
    <source>
        <strain evidence="17">Okayama-7 / 130 / ATCC MYA-4618 / FGSC 9003</strain>
    </source>
</reference>
<evidence type="ECO:0000313" key="17">
    <source>
        <dbReference type="Proteomes" id="UP000001861"/>
    </source>
</evidence>
<dbReference type="eggNOG" id="KOG2747">
    <property type="taxonomic scope" value="Eukaryota"/>
</dbReference>
<dbReference type="Pfam" id="PF01853">
    <property type="entry name" value="MOZ_SAS"/>
    <property type="match status" value="1"/>
</dbReference>
<feature type="domain" description="MYST-type HAT" evidence="15">
    <location>
        <begin position="146"/>
        <end position="604"/>
    </location>
</feature>
<evidence type="ECO:0000256" key="4">
    <source>
        <dbReference type="ARBA" id="ARBA00022679"/>
    </source>
</evidence>
<gene>
    <name evidence="16" type="ORF">CC1G_04370</name>
</gene>
<evidence type="ECO:0000256" key="9">
    <source>
        <dbReference type="ARBA" id="ARBA00023015"/>
    </source>
</evidence>
<evidence type="ECO:0000256" key="13">
    <source>
        <dbReference type="PIRSR" id="PIRSR602717-51"/>
    </source>
</evidence>
<dbReference type="GO" id="GO:0008270">
    <property type="term" value="F:zinc ion binding"/>
    <property type="evidence" value="ECO:0007669"/>
    <property type="project" value="UniProtKB-KW"/>
</dbReference>
<evidence type="ECO:0000256" key="10">
    <source>
        <dbReference type="ARBA" id="ARBA00023163"/>
    </source>
</evidence>
<dbReference type="Gene3D" id="2.30.30.140">
    <property type="match status" value="1"/>
</dbReference>
<dbReference type="InterPro" id="IPR050603">
    <property type="entry name" value="MYST_HAT"/>
</dbReference>